<organism evidence="3 4">
    <name type="scientific">Botrimarina mediterranea</name>
    <dbReference type="NCBI Taxonomy" id="2528022"/>
    <lineage>
        <taxon>Bacteria</taxon>
        <taxon>Pseudomonadati</taxon>
        <taxon>Planctomycetota</taxon>
        <taxon>Planctomycetia</taxon>
        <taxon>Pirellulales</taxon>
        <taxon>Lacipirellulaceae</taxon>
        <taxon>Botrimarina</taxon>
    </lineage>
</organism>
<name>A0A518KC92_9BACT</name>
<evidence type="ECO:0000313" key="3">
    <source>
        <dbReference type="EMBL" id="QDV75423.1"/>
    </source>
</evidence>
<evidence type="ECO:0000259" key="2">
    <source>
        <dbReference type="Pfam" id="PF07589"/>
    </source>
</evidence>
<dbReference type="PROSITE" id="PS00018">
    <property type="entry name" value="EF_HAND_1"/>
    <property type="match status" value="1"/>
</dbReference>
<dbReference type="InterPro" id="IPR018247">
    <property type="entry name" value="EF_Hand_1_Ca_BS"/>
</dbReference>
<dbReference type="EMBL" id="CP036349">
    <property type="protein sequence ID" value="QDV75423.1"/>
    <property type="molecule type" value="Genomic_DNA"/>
</dbReference>
<dbReference type="SUPFAM" id="SSF69322">
    <property type="entry name" value="Tricorn protease domain 2"/>
    <property type="match status" value="1"/>
</dbReference>
<dbReference type="PANTHER" id="PTHR36842:SF1">
    <property type="entry name" value="PROTEIN TOLB"/>
    <property type="match status" value="1"/>
</dbReference>
<dbReference type="InterPro" id="IPR011659">
    <property type="entry name" value="WD40"/>
</dbReference>
<protein>
    <submittedName>
        <fullName evidence="3">Translocation protein TolB</fullName>
    </submittedName>
</protein>
<dbReference type="AlphaFoldDB" id="A0A518KC92"/>
<dbReference type="Proteomes" id="UP000316426">
    <property type="component" value="Chromosome"/>
</dbReference>
<dbReference type="KEGG" id="bmei:Spa11_36400"/>
<gene>
    <name evidence="3" type="ORF">Spa11_36400</name>
</gene>
<dbReference type="InterPro" id="IPR011042">
    <property type="entry name" value="6-blade_b-propeller_TolB-like"/>
</dbReference>
<comment type="similarity">
    <text evidence="1">Belongs to the TolB family.</text>
</comment>
<dbReference type="PANTHER" id="PTHR36842">
    <property type="entry name" value="PROTEIN TOLB HOMOLOG"/>
    <property type="match status" value="1"/>
</dbReference>
<reference evidence="3 4" key="1">
    <citation type="submission" date="2019-02" db="EMBL/GenBank/DDBJ databases">
        <title>Deep-cultivation of Planctomycetes and their phenomic and genomic characterization uncovers novel biology.</title>
        <authorList>
            <person name="Wiegand S."/>
            <person name="Jogler M."/>
            <person name="Boedeker C."/>
            <person name="Pinto D."/>
            <person name="Vollmers J."/>
            <person name="Rivas-Marin E."/>
            <person name="Kohn T."/>
            <person name="Peeters S.H."/>
            <person name="Heuer A."/>
            <person name="Rast P."/>
            <person name="Oberbeckmann S."/>
            <person name="Bunk B."/>
            <person name="Jeske O."/>
            <person name="Meyerdierks A."/>
            <person name="Storesund J.E."/>
            <person name="Kallscheuer N."/>
            <person name="Luecker S."/>
            <person name="Lage O.M."/>
            <person name="Pohl T."/>
            <person name="Merkel B.J."/>
            <person name="Hornburger P."/>
            <person name="Mueller R.-W."/>
            <person name="Bruemmer F."/>
            <person name="Labrenz M."/>
            <person name="Spormann A.M."/>
            <person name="Op den Camp H."/>
            <person name="Overmann J."/>
            <person name="Amann R."/>
            <person name="Jetten M.S.M."/>
            <person name="Mascher T."/>
            <person name="Medema M.H."/>
            <person name="Devos D.P."/>
            <person name="Kaster A.-K."/>
            <person name="Ovreas L."/>
            <person name="Rohde M."/>
            <person name="Galperin M.Y."/>
            <person name="Jogler C."/>
        </authorList>
    </citation>
    <scope>NUCLEOTIDE SEQUENCE [LARGE SCALE GENOMIC DNA]</scope>
    <source>
        <strain evidence="3 4">Spa11</strain>
    </source>
</reference>
<dbReference type="InterPro" id="IPR013424">
    <property type="entry name" value="Ice-binding_C"/>
</dbReference>
<evidence type="ECO:0000256" key="1">
    <source>
        <dbReference type="ARBA" id="ARBA00009820"/>
    </source>
</evidence>
<feature type="domain" description="Ice-binding protein C-terminal" evidence="2">
    <location>
        <begin position="455"/>
        <end position="478"/>
    </location>
</feature>
<dbReference type="Gene3D" id="2.120.10.30">
    <property type="entry name" value="TolB, C-terminal domain"/>
    <property type="match status" value="2"/>
</dbReference>
<dbReference type="SUPFAM" id="SSF69304">
    <property type="entry name" value="Tricorn protease N-terminal domain"/>
    <property type="match status" value="1"/>
</dbReference>
<keyword evidence="4" id="KW-1185">Reference proteome</keyword>
<evidence type="ECO:0000313" key="4">
    <source>
        <dbReference type="Proteomes" id="UP000316426"/>
    </source>
</evidence>
<dbReference type="Pfam" id="PF07589">
    <property type="entry name" value="PEP-CTERM"/>
    <property type="match status" value="1"/>
</dbReference>
<sequence>MWREVAVRAALVVTLASVGVSADAVKIVIPGISTSATDNPLRSVDTIGISPDGTTLAFVANLGGTTADRLYTIPITGGTPTQAVSSSEVDDIPFYTPDGQTLVYVDSDGGVDKVHRVSTAGGAGMVINDVDVSFGFRLSPDGQTVVVATRDGSDDVLRAFPTFGNGPVVNLSSSAVEGDVDTETFNFSADGTEVYFATDSRFRGANESSLYRVPITGGPAVEIPIAGTIPTSFDIDHVFFVDDTVYFKGDYAVNGENQINTLPVTGGVPQVLPISNLSSSSDVDNFAISPDGKTIAFSADLQTIGVFELFVVPIEGGEAIKVNDPFSAEAIDLDITGDGVPDISDGDIDSDVLREPLGLGIVWSADSRKIVYLADGEVDGVFEPYVVENPLFEAVPGDYNSDGLVNAADYTVWRDTLNSTTDLRADGDESGQVGPEDYAIWAGGYGGPADAEGVAVPEPSTCLALASCLLASMGWRRR</sequence>
<accession>A0A518KC92</accession>
<dbReference type="Pfam" id="PF07676">
    <property type="entry name" value="PD40"/>
    <property type="match status" value="3"/>
</dbReference>
<proteinExistence type="inferred from homology"/>